<feature type="transmembrane region" description="Helical" evidence="8">
    <location>
        <begin position="73"/>
        <end position="91"/>
    </location>
</feature>
<comment type="caution">
    <text evidence="10">The sequence shown here is derived from an EMBL/GenBank/DDBJ whole genome shotgun (WGS) entry which is preliminary data.</text>
</comment>
<dbReference type="PRINTS" id="PR01837">
    <property type="entry name" value="MGTCSAPBPROT"/>
</dbReference>
<evidence type="ECO:0000259" key="9">
    <source>
        <dbReference type="Pfam" id="PF02308"/>
    </source>
</evidence>
<feature type="transmembrane region" description="Helical" evidence="8">
    <location>
        <begin position="14"/>
        <end position="31"/>
    </location>
</feature>
<evidence type="ECO:0000256" key="1">
    <source>
        <dbReference type="ARBA" id="ARBA00004651"/>
    </source>
</evidence>
<keyword evidence="3" id="KW-1003">Cell membrane</keyword>
<reference evidence="10 11" key="1">
    <citation type="submission" date="2020-09" db="EMBL/GenBank/DDBJ databases">
        <title>Parvimonas S3374 sp. nov.</title>
        <authorList>
            <person name="Buhl M."/>
        </authorList>
    </citation>
    <scope>NUCLEOTIDE SEQUENCE [LARGE SCALE GENOMIC DNA]</scope>
    <source>
        <strain evidence="10 11">S3374</strain>
    </source>
</reference>
<proteinExistence type="inferred from homology"/>
<feature type="transmembrane region" description="Helical" evidence="8">
    <location>
        <begin position="103"/>
        <end position="136"/>
    </location>
</feature>
<dbReference type="InterPro" id="IPR003416">
    <property type="entry name" value="MgtC/SapB/SrpB/YhiD_fam"/>
</dbReference>
<feature type="coiled-coil region" evidence="7">
    <location>
        <begin position="156"/>
        <end position="190"/>
    </location>
</feature>
<feature type="transmembrane region" description="Helical" evidence="8">
    <location>
        <begin position="43"/>
        <end position="61"/>
    </location>
</feature>
<protein>
    <submittedName>
        <fullName evidence="10">MgtC/SapB family protein</fullName>
    </submittedName>
</protein>
<dbReference type="RefSeq" id="WP_201275662.1">
    <property type="nucleotide sequence ID" value="NZ_JACVDA010000013.1"/>
</dbReference>
<keyword evidence="4 8" id="KW-0812">Transmembrane</keyword>
<keyword evidence="6 8" id="KW-0472">Membrane</keyword>
<evidence type="ECO:0000256" key="8">
    <source>
        <dbReference type="SAM" id="Phobius"/>
    </source>
</evidence>
<evidence type="ECO:0000313" key="10">
    <source>
        <dbReference type="EMBL" id="MBK1468746.1"/>
    </source>
</evidence>
<dbReference type="PANTHER" id="PTHR33778">
    <property type="entry name" value="PROTEIN MGTC"/>
    <property type="match status" value="1"/>
</dbReference>
<evidence type="ECO:0000256" key="6">
    <source>
        <dbReference type="ARBA" id="ARBA00023136"/>
    </source>
</evidence>
<keyword evidence="5 8" id="KW-1133">Transmembrane helix</keyword>
<dbReference type="InterPro" id="IPR049177">
    <property type="entry name" value="MgtC_SapB_SrpB_YhiD_N"/>
</dbReference>
<dbReference type="Proteomes" id="UP000823123">
    <property type="component" value="Unassembled WGS sequence"/>
</dbReference>
<name>A0ABS1C9H2_9FIRM</name>
<feature type="domain" description="MgtC/SapB/SrpB/YhiD N-terminal" evidence="9">
    <location>
        <begin position="18"/>
        <end position="138"/>
    </location>
</feature>
<keyword evidence="11" id="KW-1185">Reference proteome</keyword>
<comment type="similarity">
    <text evidence="2">Belongs to the MgtC/SapB family.</text>
</comment>
<gene>
    <name evidence="10" type="ORF">IBJ83_05380</name>
</gene>
<dbReference type="PANTHER" id="PTHR33778:SF1">
    <property type="entry name" value="MAGNESIUM TRANSPORTER YHID-RELATED"/>
    <property type="match status" value="1"/>
</dbReference>
<dbReference type="EMBL" id="JACVDA010000013">
    <property type="protein sequence ID" value="MBK1468746.1"/>
    <property type="molecule type" value="Genomic_DNA"/>
</dbReference>
<organism evidence="10 11">
    <name type="scientific">Parvimonas parva</name>
    <dbReference type="NCBI Taxonomy" id="2769485"/>
    <lineage>
        <taxon>Bacteria</taxon>
        <taxon>Bacillati</taxon>
        <taxon>Bacillota</taxon>
        <taxon>Tissierellia</taxon>
        <taxon>Tissierellales</taxon>
        <taxon>Peptoniphilaceae</taxon>
        <taxon>Parvimonas</taxon>
    </lineage>
</organism>
<evidence type="ECO:0000256" key="3">
    <source>
        <dbReference type="ARBA" id="ARBA00022475"/>
    </source>
</evidence>
<evidence type="ECO:0000256" key="4">
    <source>
        <dbReference type="ARBA" id="ARBA00022692"/>
    </source>
</evidence>
<accession>A0ABS1C9H2</accession>
<keyword evidence="7" id="KW-0175">Coiled coil</keyword>
<sequence length="222" mass="24759">MNIDIEVIYTNLEFLVKMILATSMGAIIGFERKSRNKEAGIRTHAIVCLASALMIIVSKYGFFDVGEFDAARVAAQVVSGIGFLGAGLIFIKNNSVNGLTTAAGVWATAGIGLAMGAGLYAVGIFGTILIVIVQILMHKDTFLSKDHLTVTFEVTIEDSFNQIREIRECLERLKLEIQNIEIVKKRATVTVKFYTFVPIDFEREHLEDLIFDDERVRKIEMY</sequence>
<evidence type="ECO:0000256" key="5">
    <source>
        <dbReference type="ARBA" id="ARBA00022989"/>
    </source>
</evidence>
<evidence type="ECO:0000256" key="7">
    <source>
        <dbReference type="SAM" id="Coils"/>
    </source>
</evidence>
<comment type="subcellular location">
    <subcellularLocation>
        <location evidence="1">Cell membrane</location>
        <topology evidence="1">Multi-pass membrane protein</topology>
    </subcellularLocation>
</comment>
<evidence type="ECO:0000313" key="11">
    <source>
        <dbReference type="Proteomes" id="UP000823123"/>
    </source>
</evidence>
<dbReference type="Pfam" id="PF02308">
    <property type="entry name" value="MgtC"/>
    <property type="match status" value="1"/>
</dbReference>
<evidence type="ECO:0000256" key="2">
    <source>
        <dbReference type="ARBA" id="ARBA00009298"/>
    </source>
</evidence>